<comment type="caution">
    <text evidence="4">The sequence shown here is derived from an EMBL/GenBank/DDBJ whole genome shotgun (WGS) entry which is preliminary data.</text>
</comment>
<accession>A0ABU1SDA5</accession>
<name>A0ABU1SDA5_9MICO</name>
<dbReference type="GO" id="GO:0016853">
    <property type="term" value="F:isomerase activity"/>
    <property type="evidence" value="ECO:0007669"/>
    <property type="project" value="UniProtKB-KW"/>
</dbReference>
<keyword evidence="2" id="KW-1133">Transmembrane helix</keyword>
<feature type="region of interest" description="Disordered" evidence="1">
    <location>
        <begin position="301"/>
        <end position="323"/>
    </location>
</feature>
<keyword evidence="2" id="KW-0812">Transmembrane</keyword>
<keyword evidence="5" id="KW-1185">Reference proteome</keyword>
<reference evidence="4 5" key="1">
    <citation type="submission" date="2023-07" db="EMBL/GenBank/DDBJ databases">
        <title>Sorghum-associated microbial communities from plants grown in Nebraska, USA.</title>
        <authorList>
            <person name="Schachtman D."/>
        </authorList>
    </citation>
    <scope>NUCLEOTIDE SEQUENCE [LARGE SCALE GENOMIC DNA]</scope>
    <source>
        <strain evidence="4 5">2980</strain>
    </source>
</reference>
<dbReference type="Gene3D" id="3.40.30.10">
    <property type="entry name" value="Glutaredoxin"/>
    <property type="match status" value="1"/>
</dbReference>
<evidence type="ECO:0000259" key="3">
    <source>
        <dbReference type="Pfam" id="PF13462"/>
    </source>
</evidence>
<evidence type="ECO:0000313" key="5">
    <source>
        <dbReference type="Proteomes" id="UP001259347"/>
    </source>
</evidence>
<feature type="compositionally biased region" description="Basic and acidic residues" evidence="1">
    <location>
        <begin position="14"/>
        <end position="24"/>
    </location>
</feature>
<dbReference type="SUPFAM" id="SSF52833">
    <property type="entry name" value="Thioredoxin-like"/>
    <property type="match status" value="1"/>
</dbReference>
<keyword evidence="4" id="KW-0413">Isomerase</keyword>
<feature type="region of interest" description="Disordered" evidence="1">
    <location>
        <begin position="1"/>
        <end position="32"/>
    </location>
</feature>
<proteinExistence type="predicted"/>
<dbReference type="InterPro" id="IPR036249">
    <property type="entry name" value="Thioredoxin-like_sf"/>
</dbReference>
<dbReference type="Pfam" id="PF13462">
    <property type="entry name" value="Thioredoxin_4"/>
    <property type="match status" value="1"/>
</dbReference>
<evidence type="ECO:0000256" key="1">
    <source>
        <dbReference type="SAM" id="MobiDB-lite"/>
    </source>
</evidence>
<keyword evidence="2" id="KW-0472">Membrane</keyword>
<evidence type="ECO:0000256" key="2">
    <source>
        <dbReference type="SAM" id="Phobius"/>
    </source>
</evidence>
<protein>
    <submittedName>
        <fullName evidence="4">Protein-disulfide isomerase</fullName>
    </submittedName>
</protein>
<dbReference type="Proteomes" id="UP001259347">
    <property type="component" value="Unassembled WGS sequence"/>
</dbReference>
<dbReference type="InterPro" id="IPR012336">
    <property type="entry name" value="Thioredoxin-like_fold"/>
</dbReference>
<gene>
    <name evidence="4" type="ORF">J2Y69_002163</name>
</gene>
<feature type="domain" description="Thioredoxin-like fold" evidence="3">
    <location>
        <begin position="120"/>
        <end position="288"/>
    </location>
</feature>
<organism evidence="4 5">
    <name type="scientific">Microbacterium resistens</name>
    <dbReference type="NCBI Taxonomy" id="156977"/>
    <lineage>
        <taxon>Bacteria</taxon>
        <taxon>Bacillati</taxon>
        <taxon>Actinomycetota</taxon>
        <taxon>Actinomycetes</taxon>
        <taxon>Micrococcales</taxon>
        <taxon>Microbacteriaceae</taxon>
        <taxon>Microbacterium</taxon>
    </lineage>
</organism>
<dbReference type="RefSeq" id="WP_310020479.1">
    <property type="nucleotide sequence ID" value="NZ_JAVDUM010000009.1"/>
</dbReference>
<evidence type="ECO:0000313" key="4">
    <source>
        <dbReference type="EMBL" id="MDR6867559.1"/>
    </source>
</evidence>
<feature type="transmembrane region" description="Helical" evidence="2">
    <location>
        <begin position="39"/>
        <end position="60"/>
    </location>
</feature>
<sequence length="323" mass="33591">MSSDETPNVPSPRHSREAVREKAQKVHAKQSRARVMRRTIIALVAVVVVGAAGVGVAWAVGSAVGKPELTPSNMKDDGVVVHDLAATTQNTATDATPTPTPVEQSPTGGATPTPTGTPRPVDIHVYVDYLSPNAGDFERTNARQLASWIDQGAATVAYHPIALLTANSNGTKYSLRAAAAAACVANYASDKFYAYNHELLTDQPSLDSDGKSDTQLADLAQAVGVSDVKGVRSCIEKKDYAGWAKDATTRAVEGPLPGSKDLTLNAAPTVVVNGQAYIGALDDPAEFSQFVLSVASDAYYGTPSPSPSSTPTHSPTPTATPAP</sequence>
<feature type="region of interest" description="Disordered" evidence="1">
    <location>
        <begin position="89"/>
        <end position="119"/>
    </location>
</feature>
<feature type="compositionally biased region" description="Low complexity" evidence="1">
    <location>
        <begin position="106"/>
        <end position="119"/>
    </location>
</feature>
<feature type="compositionally biased region" description="Low complexity" evidence="1">
    <location>
        <begin position="307"/>
        <end position="317"/>
    </location>
</feature>
<dbReference type="EMBL" id="JAVDUM010000009">
    <property type="protein sequence ID" value="MDR6867559.1"/>
    <property type="molecule type" value="Genomic_DNA"/>
</dbReference>